<evidence type="ECO:0000313" key="2">
    <source>
        <dbReference type="EMBL" id="MCZ4222640.1"/>
    </source>
</evidence>
<accession>A0ABT4KV39</accession>
<feature type="transmembrane region" description="Helical" evidence="1">
    <location>
        <begin position="47"/>
        <end position="65"/>
    </location>
</feature>
<keyword evidence="1" id="KW-1133">Transmembrane helix</keyword>
<protein>
    <submittedName>
        <fullName evidence="2">Uncharacterized protein</fullName>
    </submittedName>
</protein>
<reference evidence="2" key="1">
    <citation type="submission" date="2022-12" db="EMBL/GenBank/DDBJ databases">
        <title>Genome sequence of SJ11.</title>
        <authorList>
            <person name="Woo H."/>
        </authorList>
    </citation>
    <scope>NUCLEOTIDE SEQUENCE</scope>
    <source>
        <strain evidence="2">SJ11</strain>
    </source>
</reference>
<dbReference type="EMBL" id="JAPWGL010000001">
    <property type="protein sequence ID" value="MCZ4222640.1"/>
    <property type="molecule type" value="Genomic_DNA"/>
</dbReference>
<keyword evidence="1" id="KW-0472">Membrane</keyword>
<dbReference type="Proteomes" id="UP001144341">
    <property type="component" value="Unassembled WGS sequence"/>
</dbReference>
<comment type="caution">
    <text evidence="2">The sequence shown here is derived from an EMBL/GenBank/DDBJ whole genome shotgun (WGS) entry which is preliminary data.</text>
</comment>
<keyword evidence="3" id="KW-1185">Reference proteome</keyword>
<keyword evidence="1" id="KW-0812">Transmembrane</keyword>
<gene>
    <name evidence="2" type="ORF">O0931_04955</name>
</gene>
<evidence type="ECO:0000313" key="3">
    <source>
        <dbReference type="Proteomes" id="UP001144341"/>
    </source>
</evidence>
<sequence>MARFNLEDLIQREKADLDKLKVAIEIYQSEDKYEFERRKFKTENLRFFAIAFLTAVISLGSSYFIESFKQRNTISQDIKKEFVELKKNYLTEKDRNKQNELACALANFENVLQDKTIEKAQLNFKKICSNISDIQQQTETIANTDTSSAAVKTALSKLSDYDSELQSLKQKTRIASVADKSKILNEIAKVNSNINAVVNSVPELEKAVKSSENIEKNVKQIETITTDIKDKQIQNEATSEKSSVLWFKEGYFLQFKEFRILLQYLDKDLGIQVQICKTKSTRACENPLLTKAWVKFGSPLQFSDGDQSYRINLEAIAHAGKNPFNLAAYVTFETLKQKD</sequence>
<name>A0ABT4KV39_9SPHI</name>
<dbReference type="RefSeq" id="WP_269414440.1">
    <property type="nucleotide sequence ID" value="NZ_JAPWGL010000001.1"/>
</dbReference>
<evidence type="ECO:0000256" key="1">
    <source>
        <dbReference type="SAM" id="Phobius"/>
    </source>
</evidence>
<proteinExistence type="predicted"/>
<organism evidence="2 3">
    <name type="scientific">Pedobacter rhodius</name>
    <dbReference type="NCBI Taxonomy" id="3004098"/>
    <lineage>
        <taxon>Bacteria</taxon>
        <taxon>Pseudomonadati</taxon>
        <taxon>Bacteroidota</taxon>
        <taxon>Sphingobacteriia</taxon>
        <taxon>Sphingobacteriales</taxon>
        <taxon>Sphingobacteriaceae</taxon>
        <taxon>Pedobacter</taxon>
    </lineage>
</organism>